<dbReference type="PANTHER" id="PTHR11437">
    <property type="entry name" value="RIBONUCLEASE"/>
    <property type="match status" value="1"/>
</dbReference>
<dbReference type="InterPro" id="IPR036816">
    <property type="entry name" value="RNaseA-like_dom_sf"/>
</dbReference>
<dbReference type="GO" id="GO:0016787">
    <property type="term" value="F:hydrolase activity"/>
    <property type="evidence" value="ECO:0007669"/>
    <property type="project" value="UniProtKB-KW"/>
</dbReference>
<evidence type="ECO:0000256" key="2">
    <source>
        <dbReference type="ARBA" id="ARBA00005600"/>
    </source>
</evidence>
<evidence type="ECO:0000256" key="3">
    <source>
        <dbReference type="ARBA" id="ARBA00022525"/>
    </source>
</evidence>
<dbReference type="GO" id="GO:0050830">
    <property type="term" value="P:defense response to Gram-positive bacterium"/>
    <property type="evidence" value="ECO:0007669"/>
    <property type="project" value="TreeGrafter"/>
</dbReference>
<dbReference type="CDD" id="cd06265">
    <property type="entry name" value="RNase_A_canonical"/>
    <property type="match status" value="1"/>
</dbReference>
<dbReference type="PRINTS" id="PR00794">
    <property type="entry name" value="RIBONUCLEASE"/>
</dbReference>
<dbReference type="GO" id="GO:0003676">
    <property type="term" value="F:nucleic acid binding"/>
    <property type="evidence" value="ECO:0007669"/>
    <property type="project" value="InterPro"/>
</dbReference>
<comment type="similarity">
    <text evidence="2 8">Belongs to the pancreatic ribonuclease family.</text>
</comment>
<evidence type="ECO:0000256" key="1">
    <source>
        <dbReference type="ARBA" id="ARBA00004613"/>
    </source>
</evidence>
<keyword evidence="13" id="KW-1185">Reference proteome</keyword>
<feature type="transmembrane region" description="Helical" evidence="9">
    <location>
        <begin position="79"/>
        <end position="101"/>
    </location>
</feature>
<dbReference type="AlphaFoldDB" id="U3IVH5"/>
<dbReference type="STRING" id="8840.ENSAPLP00000011249"/>
<dbReference type="SMART" id="SM00092">
    <property type="entry name" value="RNAse_Pc"/>
    <property type="match status" value="1"/>
</dbReference>
<evidence type="ECO:0000259" key="11">
    <source>
        <dbReference type="SMART" id="SM00092"/>
    </source>
</evidence>
<dbReference type="InterPro" id="IPR001427">
    <property type="entry name" value="RNaseA"/>
</dbReference>
<evidence type="ECO:0000256" key="8">
    <source>
        <dbReference type="RuleBase" id="RU000651"/>
    </source>
</evidence>
<comment type="subcellular location">
    <subcellularLocation>
        <location evidence="1">Secreted</location>
    </subcellularLocation>
</comment>
<keyword evidence="9" id="KW-0812">Transmembrane</keyword>
<reference evidence="12" key="2">
    <citation type="submission" date="2025-08" db="UniProtKB">
        <authorList>
            <consortium name="Ensembl"/>
        </authorList>
    </citation>
    <scope>IDENTIFICATION</scope>
</reference>
<keyword evidence="10" id="KW-0732">Signal</keyword>
<proteinExistence type="inferred from homology"/>
<evidence type="ECO:0000313" key="12">
    <source>
        <dbReference type="Ensembl" id="ENSAPLP00000011249.2"/>
    </source>
</evidence>
<feature type="chain" id="PRO_5019760209" description="Ribonuclease A-domain domain-containing protein" evidence="10">
    <location>
        <begin position="16"/>
        <end position="338"/>
    </location>
</feature>
<feature type="signal peptide" evidence="10">
    <location>
        <begin position="1"/>
        <end position="15"/>
    </location>
</feature>
<feature type="transmembrane region" description="Helical" evidence="9">
    <location>
        <begin position="191"/>
        <end position="216"/>
    </location>
</feature>
<dbReference type="GO" id="GO:0004519">
    <property type="term" value="F:endonuclease activity"/>
    <property type="evidence" value="ECO:0007669"/>
    <property type="project" value="UniProtKB-KW"/>
</dbReference>
<evidence type="ECO:0000256" key="10">
    <source>
        <dbReference type="SAM" id="SignalP"/>
    </source>
</evidence>
<evidence type="ECO:0000256" key="5">
    <source>
        <dbReference type="ARBA" id="ARBA00022759"/>
    </source>
</evidence>
<dbReference type="Ensembl" id="ENSAPLT00000011972.2">
    <property type="protein sequence ID" value="ENSAPLP00000011249.2"/>
    <property type="gene ID" value="ENSAPLG00000011508.2"/>
</dbReference>
<accession>U3IVH5</accession>
<evidence type="ECO:0000256" key="6">
    <source>
        <dbReference type="ARBA" id="ARBA00022801"/>
    </source>
</evidence>
<dbReference type="GeneTree" id="ENSGT00940000166697"/>
<keyword evidence="5 8" id="KW-0255">Endonuclease</keyword>
<dbReference type="HOGENOM" id="CLU_117006_3_1_1"/>
<keyword evidence="7" id="KW-1015">Disulfide bond</keyword>
<keyword evidence="9" id="KW-0472">Membrane</keyword>
<keyword evidence="9" id="KW-1133">Transmembrane helix</keyword>
<evidence type="ECO:0000256" key="4">
    <source>
        <dbReference type="ARBA" id="ARBA00022722"/>
    </source>
</evidence>
<dbReference type="Pfam" id="PF00074">
    <property type="entry name" value="RnaseA"/>
    <property type="match status" value="1"/>
</dbReference>
<dbReference type="InterPro" id="IPR023412">
    <property type="entry name" value="RNaseA_domain"/>
</dbReference>
<dbReference type="Gene3D" id="3.10.130.10">
    <property type="entry name" value="Ribonuclease A-like domain"/>
    <property type="match status" value="1"/>
</dbReference>
<sequence>MLGLGLSLLFLLCMASQLPSSPGCSSRPSWATVMWDVAPEDLEHQGIGTGSQCSYLPYLLDQLWSSLDMLDGAFWSMEVLYRSIPALCLLGGVFLVGICLWRKARRCQREEVSKTPSASSGMCCHCGYSYNSYEVLHQMEGNIVLMQKHLRELQIYHPKAGTTSSCSIQLFIVPFHVHLAPSTKRTCLFWYLWPQVLMASWTLCVVLLLASVAGSVGETRYEKFLRQHVDHPRTLGLTGHRYCQVMLARRQVTASGRPCKPSNTFVHAPAEDLVATCKNPADAMGIHSTSMPMGITACRLRGGDTRPPCNYRARQLQHHVRVACLDGLPVHLAGTYGA</sequence>
<dbReference type="GO" id="GO:0004540">
    <property type="term" value="F:RNA nuclease activity"/>
    <property type="evidence" value="ECO:0007669"/>
    <property type="project" value="TreeGrafter"/>
</dbReference>
<evidence type="ECO:0000256" key="9">
    <source>
        <dbReference type="SAM" id="Phobius"/>
    </source>
</evidence>
<organism evidence="12 13">
    <name type="scientific">Anas platyrhynchos platyrhynchos</name>
    <name type="common">Northern mallard</name>
    <dbReference type="NCBI Taxonomy" id="8840"/>
    <lineage>
        <taxon>Eukaryota</taxon>
        <taxon>Metazoa</taxon>
        <taxon>Chordata</taxon>
        <taxon>Craniata</taxon>
        <taxon>Vertebrata</taxon>
        <taxon>Euteleostomi</taxon>
        <taxon>Archelosauria</taxon>
        <taxon>Archosauria</taxon>
        <taxon>Dinosauria</taxon>
        <taxon>Saurischia</taxon>
        <taxon>Theropoda</taxon>
        <taxon>Coelurosauria</taxon>
        <taxon>Aves</taxon>
        <taxon>Neognathae</taxon>
        <taxon>Galloanserae</taxon>
        <taxon>Anseriformes</taxon>
        <taxon>Anatidae</taxon>
        <taxon>Anatinae</taxon>
        <taxon>Anas</taxon>
    </lineage>
</organism>
<dbReference type="InterPro" id="IPR023411">
    <property type="entry name" value="RNaseA_AS"/>
</dbReference>
<dbReference type="Proteomes" id="UP000016666">
    <property type="component" value="Chromosome 4"/>
</dbReference>
<dbReference type="SUPFAM" id="SSF54076">
    <property type="entry name" value="RNase A-like"/>
    <property type="match status" value="1"/>
</dbReference>
<reference evidence="12 13" key="1">
    <citation type="submission" date="2017-10" db="EMBL/GenBank/DDBJ databases">
        <title>A new Pekin duck reference genome.</title>
        <authorList>
            <person name="Hou Z.-C."/>
            <person name="Zhou Z.-K."/>
            <person name="Zhu F."/>
            <person name="Hou S.-S."/>
        </authorList>
    </citation>
    <scope>NUCLEOTIDE SEQUENCE [LARGE SCALE GENOMIC DNA]</scope>
</reference>
<evidence type="ECO:0000256" key="7">
    <source>
        <dbReference type="ARBA" id="ARBA00023157"/>
    </source>
</evidence>
<dbReference type="GO" id="GO:0005576">
    <property type="term" value="C:extracellular region"/>
    <property type="evidence" value="ECO:0007669"/>
    <property type="project" value="UniProtKB-SubCell"/>
</dbReference>
<keyword evidence="6 8" id="KW-0378">Hydrolase</keyword>
<feature type="domain" description="Ribonuclease A-domain" evidence="11">
    <location>
        <begin position="217"/>
        <end position="336"/>
    </location>
</feature>
<keyword evidence="4 8" id="KW-0540">Nuclease</keyword>
<name>U3IVH5_ANAPP</name>
<keyword evidence="3" id="KW-0964">Secreted</keyword>
<protein>
    <recommendedName>
        <fullName evidence="11">Ribonuclease A-domain domain-containing protein</fullName>
    </recommendedName>
</protein>
<dbReference type="PROSITE" id="PS00127">
    <property type="entry name" value="RNASE_PANCREATIC"/>
    <property type="match status" value="1"/>
</dbReference>
<reference evidence="12" key="3">
    <citation type="submission" date="2025-09" db="UniProtKB">
        <authorList>
            <consortium name="Ensembl"/>
        </authorList>
    </citation>
    <scope>IDENTIFICATION</scope>
</reference>
<evidence type="ECO:0000313" key="13">
    <source>
        <dbReference type="Proteomes" id="UP000016666"/>
    </source>
</evidence>
<dbReference type="PANTHER" id="PTHR11437:SF10">
    <property type="entry name" value="ANGIOGENIN-RELATED"/>
    <property type="match status" value="1"/>
</dbReference>